<evidence type="ECO:0000313" key="1">
    <source>
        <dbReference type="EMBL" id="KAF2136066.1"/>
    </source>
</evidence>
<evidence type="ECO:0000313" key="2">
    <source>
        <dbReference type="Proteomes" id="UP000799438"/>
    </source>
</evidence>
<keyword evidence="2" id="KW-1185">Reference proteome</keyword>
<organism evidence="1 2">
    <name type="scientific">Aplosporella prunicola CBS 121167</name>
    <dbReference type="NCBI Taxonomy" id="1176127"/>
    <lineage>
        <taxon>Eukaryota</taxon>
        <taxon>Fungi</taxon>
        <taxon>Dikarya</taxon>
        <taxon>Ascomycota</taxon>
        <taxon>Pezizomycotina</taxon>
        <taxon>Dothideomycetes</taxon>
        <taxon>Dothideomycetes incertae sedis</taxon>
        <taxon>Botryosphaeriales</taxon>
        <taxon>Aplosporellaceae</taxon>
        <taxon>Aplosporella</taxon>
    </lineage>
</organism>
<protein>
    <submittedName>
        <fullName evidence="1">Uncharacterized protein</fullName>
    </submittedName>
</protein>
<gene>
    <name evidence="1" type="ORF">K452DRAFT_303084</name>
</gene>
<dbReference type="EMBL" id="ML995536">
    <property type="protein sequence ID" value="KAF2136066.1"/>
    <property type="molecule type" value="Genomic_DNA"/>
</dbReference>
<dbReference type="Proteomes" id="UP000799438">
    <property type="component" value="Unassembled WGS sequence"/>
</dbReference>
<accession>A0A6A6AWS9</accession>
<name>A0A6A6AWS9_9PEZI</name>
<sequence length="278" mass="31086">MSCLLQWNLSAAPNTPPASELLFHMPTPTSNLDSINDFMNPFTPSWLPADDFLGSQAAPDVDFDSLSTCLSRQEGSAPCLAQQQPNESQTHAQWLSKVTEVNVKLYGHARHVSWIAESPHIRDRWMSRTNGVFEETFSLSLQLLSILTESESERNSRDFDSGSSLIILSCYIRTLEIYADLFNAVREAISKEDVEGLQLPELATGTVSIGSFPALQLVLIVEIGKKILQRMKACVWRIEHAGVSDVRSREDRVCSTMDGLRLALEPVSSRERQDSFRL</sequence>
<dbReference type="GeneID" id="54300177"/>
<dbReference type="RefSeq" id="XP_033391784.1">
    <property type="nucleotide sequence ID" value="XM_033542680.1"/>
</dbReference>
<dbReference type="OrthoDB" id="4330117at2759"/>
<reference evidence="1" key="1">
    <citation type="journal article" date="2020" name="Stud. Mycol.">
        <title>101 Dothideomycetes genomes: a test case for predicting lifestyles and emergence of pathogens.</title>
        <authorList>
            <person name="Haridas S."/>
            <person name="Albert R."/>
            <person name="Binder M."/>
            <person name="Bloem J."/>
            <person name="Labutti K."/>
            <person name="Salamov A."/>
            <person name="Andreopoulos B."/>
            <person name="Baker S."/>
            <person name="Barry K."/>
            <person name="Bills G."/>
            <person name="Bluhm B."/>
            <person name="Cannon C."/>
            <person name="Castanera R."/>
            <person name="Culley D."/>
            <person name="Daum C."/>
            <person name="Ezra D."/>
            <person name="Gonzalez J."/>
            <person name="Henrissat B."/>
            <person name="Kuo A."/>
            <person name="Liang C."/>
            <person name="Lipzen A."/>
            <person name="Lutzoni F."/>
            <person name="Magnuson J."/>
            <person name="Mondo S."/>
            <person name="Nolan M."/>
            <person name="Ohm R."/>
            <person name="Pangilinan J."/>
            <person name="Park H.-J."/>
            <person name="Ramirez L."/>
            <person name="Alfaro M."/>
            <person name="Sun H."/>
            <person name="Tritt A."/>
            <person name="Yoshinaga Y."/>
            <person name="Zwiers L.-H."/>
            <person name="Turgeon B."/>
            <person name="Goodwin S."/>
            <person name="Spatafora J."/>
            <person name="Crous P."/>
            <person name="Grigoriev I."/>
        </authorList>
    </citation>
    <scope>NUCLEOTIDE SEQUENCE</scope>
    <source>
        <strain evidence="1">CBS 121167</strain>
    </source>
</reference>
<dbReference type="AlphaFoldDB" id="A0A6A6AWS9"/>
<proteinExistence type="predicted"/>